<dbReference type="EMBL" id="JOJP01000001">
    <property type="protein sequence ID" value="KEI72832.1"/>
    <property type="molecule type" value="Genomic_DNA"/>
</dbReference>
<dbReference type="InterPro" id="IPR011047">
    <property type="entry name" value="Quinoprotein_ADH-like_sf"/>
</dbReference>
<keyword evidence="5" id="KW-0106">Calcium</keyword>
<name>A0A081KFA6_9GAMM</name>
<keyword evidence="6" id="KW-0281">Fimbrium</keyword>
<evidence type="ECO:0000256" key="6">
    <source>
        <dbReference type="ARBA" id="ARBA00023263"/>
    </source>
</evidence>
<evidence type="ECO:0000256" key="4">
    <source>
        <dbReference type="ARBA" id="ARBA00022723"/>
    </source>
</evidence>
<dbReference type="InterPro" id="IPR008707">
    <property type="entry name" value="B-propeller_PilY1"/>
</dbReference>
<comment type="similarity">
    <text evidence="2">Belongs to the PilY1 family.</text>
</comment>
<feature type="region of interest" description="Disordered" evidence="7">
    <location>
        <begin position="452"/>
        <end position="475"/>
    </location>
</feature>
<dbReference type="AlphaFoldDB" id="A0A081KFA6"/>
<protein>
    <recommendedName>
        <fullName evidence="8">PilY1 beta-propeller domain-containing protein</fullName>
    </recommendedName>
</protein>
<dbReference type="SUPFAM" id="SSF50998">
    <property type="entry name" value="Quinoprotein alcohol dehydrogenase-like"/>
    <property type="match status" value="1"/>
</dbReference>
<dbReference type="eggNOG" id="COG3419">
    <property type="taxonomic scope" value="Bacteria"/>
</dbReference>
<evidence type="ECO:0000313" key="9">
    <source>
        <dbReference type="EMBL" id="KEI72832.1"/>
    </source>
</evidence>
<dbReference type="SUPFAM" id="SSF53300">
    <property type="entry name" value="vWA-like"/>
    <property type="match status" value="1"/>
</dbReference>
<gene>
    <name evidence="9" type="ORF">GV64_20775</name>
</gene>
<organism evidence="9 10">
    <name type="scientific">Endozoicomonas elysicola</name>
    <dbReference type="NCBI Taxonomy" id="305900"/>
    <lineage>
        <taxon>Bacteria</taxon>
        <taxon>Pseudomonadati</taxon>
        <taxon>Pseudomonadota</taxon>
        <taxon>Gammaproteobacteria</taxon>
        <taxon>Oceanospirillales</taxon>
        <taxon>Endozoicomonadaceae</taxon>
        <taxon>Endozoicomonas</taxon>
    </lineage>
</organism>
<feature type="compositionally biased region" description="Acidic residues" evidence="7">
    <location>
        <begin position="455"/>
        <end position="464"/>
    </location>
</feature>
<proteinExistence type="inferred from homology"/>
<evidence type="ECO:0000256" key="3">
    <source>
        <dbReference type="ARBA" id="ARBA00022558"/>
    </source>
</evidence>
<comment type="subcellular location">
    <subcellularLocation>
        <location evidence="1">Fimbrium</location>
    </subcellularLocation>
</comment>
<evidence type="ECO:0000256" key="2">
    <source>
        <dbReference type="ARBA" id="ARBA00008387"/>
    </source>
</evidence>
<dbReference type="InterPro" id="IPR036465">
    <property type="entry name" value="vWFA_dom_sf"/>
</dbReference>
<dbReference type="GO" id="GO:0009289">
    <property type="term" value="C:pilus"/>
    <property type="evidence" value="ECO:0007669"/>
    <property type="project" value="UniProtKB-SubCell"/>
</dbReference>
<evidence type="ECO:0000256" key="7">
    <source>
        <dbReference type="SAM" id="MobiDB-lite"/>
    </source>
</evidence>
<comment type="caution">
    <text evidence="9">The sequence shown here is derived from an EMBL/GenBank/DDBJ whole genome shotgun (WGS) entry which is preliminary data.</text>
</comment>
<evidence type="ECO:0000256" key="5">
    <source>
        <dbReference type="ARBA" id="ARBA00022837"/>
    </source>
</evidence>
<dbReference type="STRING" id="305900.GV64_20775"/>
<dbReference type="Pfam" id="PF05567">
    <property type="entry name" value="T4P_PilY1"/>
    <property type="match status" value="1"/>
</dbReference>
<sequence length="1092" mass="119015">MSIHRIVRKSVIASRKIGLHTFFANWSRKVFLLIFLTTQAFAEDVDLFVRQIPDAQRGVVIFIMDTSTSMGALVTSGGGIDLTRMDITKAAASRFIQSAQNINMSLMSFTSDGARVDFPSQNIDNNRQAALDVANGYAANVCCTPLVGALYESYRYIAGLNTRWGGNDSVPAALTGFRFNSPVSNQCQRINVILFTDGDGYALGDHQNDVRSLISGMTLPSGIDSNCAEDECLDEMAWFMQNADIQPSVTGDQNATVYTIAGFGGAAPGILTRTANAGGGVYYNAADATQLDEALGDIMARVRSQESTFTAPVTTTSAFSALETAEDVYFVMFKPEEGVNWRGNLKRYRLGEDNQIYDADGNVAIDPVTGFFSESARSFWSSSPDGQVVEQGGMAEQRSQTVPAYINMSGNTNVSLTSSSNSFHESNSLITAAMLNLISATDRDSVIQWGRGVDVDDEDGDGDTTDDRHSIGDPLHTQPQLINYFGGTDKTIYFTANDGFLYAVNADDGTTEFSFVPEELVQNVAMYRGRSNADTGERVEETFFVDEESAIWHSIELEGIGDFPEAKNQTTRRNVRPGGYRVIYNGHGTTGTITNPQIRIVNGGKRLQITDGGGSWDDYEIEVSEGIFTIAGIDVQYFLPPAAGVIPKVYGMDGPMASWINDLNGDGDILQSNNGTADPGEHAFLYMTMRRGGNNIYALDVTNRNSPVLKWVIRGDVDNDHMTDSTGDFARLGQTWSEPKLARVPWNGAERQVLLFGGGYDVAIDGQATVQNSNIGNAVFMVDADTGALLWSSSNNRSSLNISDLRYSIPASLTLVDHDQDGLTDFFYAVDTGGQLIRFDISETNTGANNFADGGVIARISNSSDSRGVRRFFEAPDVSVSTTFDYLNIAIGSGDRSDPLSDDTDDRIYVFRDPHISQAPTDYTYVGSNIITESNLYDATNNILQEGNDTQRQAAQSSLDSSRGWYVRLESAGEKVISKAATFRGVLLINSFGQNTNIVNQCTPNPGINYLYALNIENAGASFNFGDMTSTTPLDKSNRRTVLRHSTLAPEPSIVTRGSQGSELCVGTECFQNTLRSFGSIPVFRQFWRENR</sequence>
<keyword evidence="10" id="KW-1185">Reference proteome</keyword>
<evidence type="ECO:0000259" key="8">
    <source>
        <dbReference type="Pfam" id="PF05567"/>
    </source>
</evidence>
<keyword evidence="4" id="KW-0479">Metal-binding</keyword>
<dbReference type="Proteomes" id="UP000027997">
    <property type="component" value="Unassembled WGS sequence"/>
</dbReference>
<dbReference type="Gene3D" id="3.40.50.410">
    <property type="entry name" value="von Willebrand factor, type A domain"/>
    <property type="match status" value="1"/>
</dbReference>
<evidence type="ECO:0000313" key="10">
    <source>
        <dbReference type="Proteomes" id="UP000027997"/>
    </source>
</evidence>
<reference evidence="9 10" key="1">
    <citation type="submission" date="2014-06" db="EMBL/GenBank/DDBJ databases">
        <title>Whole Genome Sequences of Three Symbiotic Endozoicomonas Bacteria.</title>
        <authorList>
            <person name="Neave M.J."/>
            <person name="Apprill A."/>
            <person name="Voolstra C.R."/>
        </authorList>
    </citation>
    <scope>NUCLEOTIDE SEQUENCE [LARGE SCALE GENOMIC DNA]</scope>
    <source>
        <strain evidence="9 10">DSM 22380</strain>
    </source>
</reference>
<evidence type="ECO:0000256" key="1">
    <source>
        <dbReference type="ARBA" id="ARBA00004561"/>
    </source>
</evidence>
<feature type="domain" description="PilY1 beta-propeller" evidence="8">
    <location>
        <begin position="673"/>
        <end position="854"/>
    </location>
</feature>
<keyword evidence="3" id="KW-1029">Fimbrium biogenesis</keyword>
<dbReference type="RefSeq" id="WP_020581512.1">
    <property type="nucleotide sequence ID" value="NZ_JOJP01000001.1"/>
</dbReference>
<accession>A0A081KFA6</accession>
<dbReference type="GO" id="GO:0046872">
    <property type="term" value="F:metal ion binding"/>
    <property type="evidence" value="ECO:0007669"/>
    <property type="project" value="UniProtKB-KW"/>
</dbReference>